<keyword evidence="8" id="KW-0325">Glycoprotein</keyword>
<keyword evidence="11" id="KW-0624">Polysaccharide degradation</keyword>
<gene>
    <name evidence="17" type="ORF">CALCODRAFT_501702</name>
</gene>
<dbReference type="GO" id="GO:0042973">
    <property type="term" value="F:glucan endo-1,3-beta-D-glucosidase activity"/>
    <property type="evidence" value="ECO:0007669"/>
    <property type="project" value="UniProtKB-EC"/>
</dbReference>
<dbReference type="GO" id="GO:0071555">
    <property type="term" value="P:cell wall organization"/>
    <property type="evidence" value="ECO:0007669"/>
    <property type="project" value="UniProtKB-KW"/>
</dbReference>
<dbReference type="AlphaFoldDB" id="A0A165DJG1"/>
<evidence type="ECO:0000256" key="6">
    <source>
        <dbReference type="ARBA" id="ARBA00022801"/>
    </source>
</evidence>
<evidence type="ECO:0000256" key="10">
    <source>
        <dbReference type="ARBA" id="ARBA00023316"/>
    </source>
</evidence>
<dbReference type="InterPro" id="IPR050732">
    <property type="entry name" value="Beta-glucan_modifiers"/>
</dbReference>
<dbReference type="GO" id="GO:0005576">
    <property type="term" value="C:extracellular region"/>
    <property type="evidence" value="ECO:0007669"/>
    <property type="project" value="TreeGrafter"/>
</dbReference>
<keyword evidence="6 17" id="KW-0378">Hydrolase</keyword>
<keyword evidence="7 16" id="KW-0472">Membrane</keyword>
<dbReference type="GO" id="GO:0009986">
    <property type="term" value="C:cell surface"/>
    <property type="evidence" value="ECO:0007669"/>
    <property type="project" value="TreeGrafter"/>
</dbReference>
<dbReference type="PANTHER" id="PTHR16631:SF17">
    <property type="entry name" value="GLUCAN ENDO-1,3-BETA-GLUCOSIDASE BTGC"/>
    <property type="match status" value="1"/>
</dbReference>
<proteinExistence type="inferred from homology"/>
<evidence type="ECO:0000256" key="7">
    <source>
        <dbReference type="ARBA" id="ARBA00023136"/>
    </source>
</evidence>
<dbReference type="GO" id="GO:0000272">
    <property type="term" value="P:polysaccharide catabolic process"/>
    <property type="evidence" value="ECO:0007669"/>
    <property type="project" value="UniProtKB-KW"/>
</dbReference>
<feature type="region of interest" description="Disordered" evidence="15">
    <location>
        <begin position="1"/>
        <end position="134"/>
    </location>
</feature>
<evidence type="ECO:0000313" key="17">
    <source>
        <dbReference type="EMBL" id="KZT52941.1"/>
    </source>
</evidence>
<dbReference type="GO" id="GO:0009277">
    <property type="term" value="C:fungal-type cell wall"/>
    <property type="evidence" value="ECO:0007669"/>
    <property type="project" value="TreeGrafter"/>
</dbReference>
<dbReference type="EMBL" id="KV424051">
    <property type="protein sequence ID" value="KZT52941.1"/>
    <property type="molecule type" value="Genomic_DNA"/>
</dbReference>
<sequence>MPAHRATPSEVLPLKERAHRPTDSTASAADIPPDPHVSPFADPRAAPLNPFADPSPSDLPRAPERAARPRAPTLSFSTGGTGHFAPFSDDREPDQEGLGQGHMKSPLSPGAAKELPPRSPVRPRRGKGGYWDMDGTATRQRRRRLLIYGGVALLLAVIVATVVGVFVSRASRSHSSGPGPLPGTVGAVSFENPSDPSTYVLDGALQNSFYGLDYVPYGAYAPDCQITQNNVTEDIVLLSQLTTRLRLYSAECEQDRMVLEAIRLTGVELIVYLALNLTGNNTGFYEQASEVANSLLTYGTKNVAGVVVGDQFIATYLAAHNTSDPNSQAGQTAAAYVSSEVSSMRATITALNLSAPVAVGTADGGNMFTPVLLQELDFAMASVMPWRNGVPLGSAAQWTTTFFKDYALSTSQATASNPAMYIGETGWPSTLPLSAPESQYPTVSPAALQTFLDSFVCPSNQNGTGYFWYEAFDEAWRQETYGGVEGGWGLFTSA</sequence>
<name>A0A165DJG1_9BASI</name>
<keyword evidence="5" id="KW-1003">Cell membrane</keyword>
<comment type="similarity">
    <text evidence="3">Belongs to the glycosyl hydrolase 17 family.</text>
</comment>
<dbReference type="EC" id="3.2.1.39" evidence="4"/>
<feature type="transmembrane region" description="Helical" evidence="16">
    <location>
        <begin position="145"/>
        <end position="167"/>
    </location>
</feature>
<keyword evidence="16" id="KW-0812">Transmembrane</keyword>
<keyword evidence="10" id="KW-0961">Cell wall biogenesis/degradation</keyword>
<dbReference type="OrthoDB" id="68336at2759"/>
<evidence type="ECO:0000256" key="14">
    <source>
        <dbReference type="ARBA" id="ARBA00043078"/>
    </source>
</evidence>
<dbReference type="FunCoup" id="A0A165DJG1">
    <property type="interactions" value="32"/>
</dbReference>
<dbReference type="SUPFAM" id="SSF51445">
    <property type="entry name" value="(Trans)glycosidases"/>
    <property type="match status" value="1"/>
</dbReference>
<evidence type="ECO:0000256" key="3">
    <source>
        <dbReference type="ARBA" id="ARBA00008773"/>
    </source>
</evidence>
<dbReference type="GO" id="GO:0005886">
    <property type="term" value="C:plasma membrane"/>
    <property type="evidence" value="ECO:0007669"/>
    <property type="project" value="UniProtKB-SubCell"/>
</dbReference>
<evidence type="ECO:0000256" key="13">
    <source>
        <dbReference type="ARBA" id="ARBA00042373"/>
    </source>
</evidence>
<evidence type="ECO:0000256" key="8">
    <source>
        <dbReference type="ARBA" id="ARBA00023180"/>
    </source>
</evidence>
<comment type="catalytic activity">
    <reaction evidence="1">
        <text>Hydrolysis of (1-&gt;3)-beta-D-glucosidic linkages in (1-&gt;3)-beta-D-glucans.</text>
        <dbReference type="EC" id="3.2.1.39"/>
    </reaction>
</comment>
<dbReference type="STRING" id="1353952.A0A165DJG1"/>
<evidence type="ECO:0000256" key="16">
    <source>
        <dbReference type="SAM" id="Phobius"/>
    </source>
</evidence>
<feature type="compositionally biased region" description="Basic and acidic residues" evidence="15">
    <location>
        <begin position="13"/>
        <end position="22"/>
    </location>
</feature>
<dbReference type="PANTHER" id="PTHR16631">
    <property type="entry name" value="GLUCAN 1,3-BETA-GLUCOSIDASE"/>
    <property type="match status" value="1"/>
</dbReference>
<evidence type="ECO:0000256" key="11">
    <source>
        <dbReference type="ARBA" id="ARBA00023326"/>
    </source>
</evidence>
<dbReference type="Proteomes" id="UP000076842">
    <property type="component" value="Unassembled WGS sequence"/>
</dbReference>
<evidence type="ECO:0000256" key="12">
    <source>
        <dbReference type="ARBA" id="ARBA00037649"/>
    </source>
</evidence>
<reference evidence="17 18" key="1">
    <citation type="journal article" date="2016" name="Mol. Biol. Evol.">
        <title>Comparative Genomics of Early-Diverging Mushroom-Forming Fungi Provides Insights into the Origins of Lignocellulose Decay Capabilities.</title>
        <authorList>
            <person name="Nagy L.G."/>
            <person name="Riley R."/>
            <person name="Tritt A."/>
            <person name="Adam C."/>
            <person name="Daum C."/>
            <person name="Floudas D."/>
            <person name="Sun H."/>
            <person name="Yadav J.S."/>
            <person name="Pangilinan J."/>
            <person name="Larsson K.H."/>
            <person name="Matsuura K."/>
            <person name="Barry K."/>
            <person name="Labutti K."/>
            <person name="Kuo R."/>
            <person name="Ohm R.A."/>
            <person name="Bhattacharya S.S."/>
            <person name="Shirouzu T."/>
            <person name="Yoshinaga Y."/>
            <person name="Martin F.M."/>
            <person name="Grigoriev I.V."/>
            <person name="Hibbett D.S."/>
        </authorList>
    </citation>
    <scope>NUCLEOTIDE SEQUENCE [LARGE SCALE GENOMIC DNA]</scope>
    <source>
        <strain evidence="17 18">HHB12733</strain>
    </source>
</reference>
<evidence type="ECO:0000256" key="1">
    <source>
        <dbReference type="ARBA" id="ARBA00000382"/>
    </source>
</evidence>
<evidence type="ECO:0000256" key="4">
    <source>
        <dbReference type="ARBA" id="ARBA00012780"/>
    </source>
</evidence>
<evidence type="ECO:0000256" key="2">
    <source>
        <dbReference type="ARBA" id="ARBA00004401"/>
    </source>
</evidence>
<keyword evidence="9" id="KW-0119">Carbohydrate metabolism</keyword>
<evidence type="ECO:0000256" key="5">
    <source>
        <dbReference type="ARBA" id="ARBA00022475"/>
    </source>
</evidence>
<dbReference type="Gene3D" id="3.20.20.80">
    <property type="entry name" value="Glycosidases"/>
    <property type="match status" value="2"/>
</dbReference>
<evidence type="ECO:0000256" key="9">
    <source>
        <dbReference type="ARBA" id="ARBA00023277"/>
    </source>
</evidence>
<comment type="function">
    <text evidence="12">Glucanases play a role in cell expansion during growth, in cell-cell fusion during mating, and in spore release during sporulation. This enzyme may be involved in beta-glucan degradation. Active on laminarin and lichenan.</text>
</comment>
<keyword evidence="16" id="KW-1133">Transmembrane helix</keyword>
<keyword evidence="18" id="KW-1185">Reference proteome</keyword>
<organism evidence="17 18">
    <name type="scientific">Calocera cornea HHB12733</name>
    <dbReference type="NCBI Taxonomy" id="1353952"/>
    <lineage>
        <taxon>Eukaryota</taxon>
        <taxon>Fungi</taxon>
        <taxon>Dikarya</taxon>
        <taxon>Basidiomycota</taxon>
        <taxon>Agaricomycotina</taxon>
        <taxon>Dacrymycetes</taxon>
        <taxon>Dacrymycetales</taxon>
        <taxon>Dacrymycetaceae</taxon>
        <taxon>Calocera</taxon>
    </lineage>
</organism>
<evidence type="ECO:0000313" key="18">
    <source>
        <dbReference type="Proteomes" id="UP000076842"/>
    </source>
</evidence>
<comment type="subcellular location">
    <subcellularLocation>
        <location evidence="2">Cell membrane</location>
        <topology evidence="2">Single-pass type II membrane protein</topology>
    </subcellularLocation>
</comment>
<dbReference type="InterPro" id="IPR017853">
    <property type="entry name" value="GH"/>
</dbReference>
<dbReference type="InParanoid" id="A0A165DJG1"/>
<accession>A0A165DJG1</accession>
<evidence type="ECO:0000256" key="15">
    <source>
        <dbReference type="SAM" id="MobiDB-lite"/>
    </source>
</evidence>
<protein>
    <recommendedName>
        <fullName evidence="4">glucan endo-1,3-beta-D-glucosidase</fullName>
        <ecNumber evidence="4">3.2.1.39</ecNumber>
    </recommendedName>
    <alternativeName>
        <fullName evidence="14">Endo-1,3-beta-glucanase btgC</fullName>
    </alternativeName>
    <alternativeName>
        <fullName evidence="13">Laminarinase btgC</fullName>
    </alternativeName>
</protein>